<evidence type="ECO:0000313" key="2">
    <source>
        <dbReference type="EMBL" id="PNX62964.1"/>
    </source>
</evidence>
<accession>A0A2K3KV51</accession>
<evidence type="ECO:0000313" key="4">
    <source>
        <dbReference type="Proteomes" id="UP000236291"/>
    </source>
</evidence>
<reference evidence="3 4" key="1">
    <citation type="journal article" date="2014" name="Am. J. Bot.">
        <title>Genome assembly and annotation for red clover (Trifolium pratense; Fabaceae).</title>
        <authorList>
            <person name="Istvanek J."/>
            <person name="Jaros M."/>
            <person name="Krenek A."/>
            <person name="Repkova J."/>
        </authorList>
    </citation>
    <scope>NUCLEOTIDE SEQUENCE [LARGE SCALE GENOMIC DNA]</scope>
    <source>
        <strain evidence="4">cv. Tatra</strain>
        <tissue evidence="3">Young leaves</tissue>
    </source>
</reference>
<gene>
    <name evidence="1" type="ORF">L195_g051262</name>
    <name evidence="3" type="ORF">L195_g057144</name>
    <name evidence="2" type="ORF">L195_g061390</name>
</gene>
<organism evidence="3 4">
    <name type="scientific">Trifolium pratense</name>
    <name type="common">Red clover</name>
    <dbReference type="NCBI Taxonomy" id="57577"/>
    <lineage>
        <taxon>Eukaryota</taxon>
        <taxon>Viridiplantae</taxon>
        <taxon>Streptophyta</taxon>
        <taxon>Embryophyta</taxon>
        <taxon>Tracheophyta</taxon>
        <taxon>Spermatophyta</taxon>
        <taxon>Magnoliopsida</taxon>
        <taxon>eudicotyledons</taxon>
        <taxon>Gunneridae</taxon>
        <taxon>Pentapetalae</taxon>
        <taxon>rosids</taxon>
        <taxon>fabids</taxon>
        <taxon>Fabales</taxon>
        <taxon>Fabaceae</taxon>
        <taxon>Papilionoideae</taxon>
        <taxon>50 kb inversion clade</taxon>
        <taxon>NPAAA clade</taxon>
        <taxon>Hologalegina</taxon>
        <taxon>IRL clade</taxon>
        <taxon>Trifolieae</taxon>
        <taxon>Trifolium</taxon>
    </lineage>
</organism>
<comment type="caution">
    <text evidence="3">The sequence shown here is derived from an EMBL/GenBank/DDBJ whole genome shotgun (WGS) entry which is preliminary data.</text>
</comment>
<evidence type="ECO:0000313" key="3">
    <source>
        <dbReference type="EMBL" id="PNX70155.1"/>
    </source>
</evidence>
<dbReference type="Proteomes" id="UP000236291">
    <property type="component" value="Unassembled WGS sequence"/>
</dbReference>
<proteinExistence type="predicted"/>
<sequence>MWVGWMKKRVMGGWLVKPLEVLVVEMVLVVEVLHMWLGGLVSRRVLLVSSSPVEQTTKII</sequence>
<reference evidence="3 4" key="2">
    <citation type="journal article" date="2017" name="Front. Plant Sci.">
        <title>Gene Classification and Mining of Molecular Markers Useful in Red Clover (Trifolium pratense) Breeding.</title>
        <authorList>
            <person name="Istvanek J."/>
            <person name="Dluhosova J."/>
            <person name="Dluhos P."/>
            <person name="Patkova L."/>
            <person name="Nedelnik J."/>
            <person name="Repkova J."/>
        </authorList>
    </citation>
    <scope>NUCLEOTIDE SEQUENCE [LARGE SCALE GENOMIC DNA]</scope>
    <source>
        <strain evidence="4">cv. Tatra</strain>
        <tissue evidence="3">Young leaves</tissue>
    </source>
</reference>
<protein>
    <submittedName>
        <fullName evidence="3">Uncharacterized protein</fullName>
    </submittedName>
</protein>
<feature type="non-terminal residue" evidence="3">
    <location>
        <position position="60"/>
    </location>
</feature>
<evidence type="ECO:0000313" key="1">
    <source>
        <dbReference type="EMBL" id="PNX59134.1"/>
    </source>
</evidence>
<dbReference type="EMBL" id="ASHM01080036">
    <property type="protein sequence ID" value="PNX59134.1"/>
    <property type="molecule type" value="Genomic_DNA"/>
</dbReference>
<dbReference type="EMBL" id="ASHM01151547">
    <property type="protein sequence ID" value="PNX62964.1"/>
    <property type="molecule type" value="Genomic_DNA"/>
</dbReference>
<dbReference type="AlphaFoldDB" id="A0A2K3KV51"/>
<dbReference type="EMBL" id="ASHM01111663">
    <property type="protein sequence ID" value="PNX70155.1"/>
    <property type="molecule type" value="Genomic_DNA"/>
</dbReference>
<name>A0A2K3KV51_TRIPR</name>